<comment type="similarity">
    <text evidence="1">Belongs to the LysR transcriptional regulatory family.</text>
</comment>
<dbReference type="InterPro" id="IPR005119">
    <property type="entry name" value="LysR_subst-bd"/>
</dbReference>
<evidence type="ECO:0000256" key="3">
    <source>
        <dbReference type="ARBA" id="ARBA00023125"/>
    </source>
</evidence>
<accession>A0ABT4D4M9</accession>
<dbReference type="Proteomes" id="UP001078443">
    <property type="component" value="Unassembled WGS sequence"/>
</dbReference>
<dbReference type="PANTHER" id="PTHR30126">
    <property type="entry name" value="HTH-TYPE TRANSCRIPTIONAL REGULATOR"/>
    <property type="match status" value="1"/>
</dbReference>
<dbReference type="PROSITE" id="PS50931">
    <property type="entry name" value="HTH_LYSR"/>
    <property type="match status" value="1"/>
</dbReference>
<evidence type="ECO:0000256" key="4">
    <source>
        <dbReference type="ARBA" id="ARBA00023163"/>
    </source>
</evidence>
<proteinExistence type="inferred from homology"/>
<dbReference type="Gene3D" id="3.40.190.290">
    <property type="match status" value="1"/>
</dbReference>
<dbReference type="InterPro" id="IPR000847">
    <property type="entry name" value="LysR_HTH_N"/>
</dbReference>
<dbReference type="SUPFAM" id="SSF53850">
    <property type="entry name" value="Periplasmic binding protein-like II"/>
    <property type="match status" value="1"/>
</dbReference>
<evidence type="ECO:0000256" key="1">
    <source>
        <dbReference type="ARBA" id="ARBA00009437"/>
    </source>
</evidence>
<evidence type="ECO:0000259" key="5">
    <source>
        <dbReference type="PROSITE" id="PS50931"/>
    </source>
</evidence>
<keyword evidence="4" id="KW-0804">Transcription</keyword>
<dbReference type="InterPro" id="IPR036390">
    <property type="entry name" value="WH_DNA-bd_sf"/>
</dbReference>
<dbReference type="CDD" id="cd08420">
    <property type="entry name" value="PBP2_CysL_like"/>
    <property type="match status" value="1"/>
</dbReference>
<organism evidence="6 7">
    <name type="scientific">Clostridium aestuarii</name>
    <dbReference type="NCBI Taxonomy" id="338193"/>
    <lineage>
        <taxon>Bacteria</taxon>
        <taxon>Bacillati</taxon>
        <taxon>Bacillota</taxon>
        <taxon>Clostridia</taxon>
        <taxon>Eubacteriales</taxon>
        <taxon>Clostridiaceae</taxon>
        <taxon>Clostridium</taxon>
    </lineage>
</organism>
<reference evidence="6" key="1">
    <citation type="submission" date="2022-12" db="EMBL/GenBank/DDBJ databases">
        <authorList>
            <person name="Wang J."/>
        </authorList>
    </citation>
    <scope>NUCLEOTIDE SEQUENCE</scope>
    <source>
        <strain evidence="6">HY-45-18</strain>
    </source>
</reference>
<dbReference type="PANTHER" id="PTHR30126:SF40">
    <property type="entry name" value="HTH-TYPE TRANSCRIPTIONAL REGULATOR GLTR"/>
    <property type="match status" value="1"/>
</dbReference>
<dbReference type="Pfam" id="PF03466">
    <property type="entry name" value="LysR_substrate"/>
    <property type="match status" value="1"/>
</dbReference>
<sequence>MLDTRLITFLTVAKIKNYTRAAQILNLTQPAVSQHIKFLEEYYRVKFIEKKGRSIELTEEGEEFLKYVKEIELKERGIYKKLRNKTAIEKKYNIGATLTIGGYVLPYILGKYKEKYPNIEVILTVNNTQEILKKILREEIDLGVVEGPFDRNKFKYKKLKEDELVLAVSPKHEFAQKKYVEIEEIFKGKLILREEGSGTRKYFENTLVEEGYTPKDLNIYMEIGSIDAIKALVEANLGYTIISKTAIQRECNNETIKIIPMKNKKLDRICFYREFNFVYLERSINDSLKEFMKFCSNTIS</sequence>
<dbReference type="SUPFAM" id="SSF46785">
    <property type="entry name" value="Winged helix' DNA-binding domain"/>
    <property type="match status" value="1"/>
</dbReference>
<evidence type="ECO:0000313" key="6">
    <source>
        <dbReference type="EMBL" id="MCY6485155.1"/>
    </source>
</evidence>
<dbReference type="RefSeq" id="WP_268041473.1">
    <property type="nucleotide sequence ID" value="NZ_JAPQER010000005.1"/>
</dbReference>
<feature type="domain" description="HTH lysR-type" evidence="5">
    <location>
        <begin position="1"/>
        <end position="58"/>
    </location>
</feature>
<dbReference type="Pfam" id="PF00126">
    <property type="entry name" value="HTH_1"/>
    <property type="match status" value="1"/>
</dbReference>
<name>A0ABT4D4M9_9CLOT</name>
<keyword evidence="7" id="KW-1185">Reference proteome</keyword>
<evidence type="ECO:0000313" key="7">
    <source>
        <dbReference type="Proteomes" id="UP001078443"/>
    </source>
</evidence>
<protein>
    <submittedName>
        <fullName evidence="6">LysR family transcriptional regulator</fullName>
    </submittedName>
</protein>
<gene>
    <name evidence="6" type="ORF">OW763_12480</name>
</gene>
<comment type="caution">
    <text evidence="6">The sequence shown here is derived from an EMBL/GenBank/DDBJ whole genome shotgun (WGS) entry which is preliminary data.</text>
</comment>
<keyword evidence="2" id="KW-0805">Transcription regulation</keyword>
<evidence type="ECO:0000256" key="2">
    <source>
        <dbReference type="ARBA" id="ARBA00023015"/>
    </source>
</evidence>
<dbReference type="PRINTS" id="PR00039">
    <property type="entry name" value="HTHLYSR"/>
</dbReference>
<dbReference type="InterPro" id="IPR036388">
    <property type="entry name" value="WH-like_DNA-bd_sf"/>
</dbReference>
<dbReference type="EMBL" id="JAPQER010000005">
    <property type="protein sequence ID" value="MCY6485155.1"/>
    <property type="molecule type" value="Genomic_DNA"/>
</dbReference>
<keyword evidence="3" id="KW-0238">DNA-binding</keyword>
<dbReference type="Gene3D" id="1.10.10.10">
    <property type="entry name" value="Winged helix-like DNA-binding domain superfamily/Winged helix DNA-binding domain"/>
    <property type="match status" value="1"/>
</dbReference>